<keyword evidence="1" id="KW-0411">Iron-sulfur</keyword>
<protein>
    <submittedName>
        <fullName evidence="3">Multicopper oxidase domain-containing protein</fullName>
    </submittedName>
</protein>
<dbReference type="SUPFAM" id="SSF49503">
    <property type="entry name" value="Cupredoxins"/>
    <property type="match status" value="2"/>
</dbReference>
<feature type="domain" description="Plastocyanin-like" evidence="2">
    <location>
        <begin position="74"/>
        <end position="155"/>
    </location>
</feature>
<keyword evidence="1" id="KW-0408">Iron</keyword>
<keyword evidence="1" id="KW-0479">Metal-binding</keyword>
<dbReference type="EMBL" id="JAHDYS010000018">
    <property type="protein sequence ID" value="MBT1073205.1"/>
    <property type="molecule type" value="Genomic_DNA"/>
</dbReference>
<gene>
    <name evidence="3" type="ORF">KJB30_15530</name>
</gene>
<evidence type="ECO:0000256" key="1">
    <source>
        <dbReference type="ARBA" id="ARBA00023014"/>
    </source>
</evidence>
<accession>A0ABS5UBZ1</accession>
<dbReference type="Proteomes" id="UP000784128">
    <property type="component" value="Unassembled WGS sequence"/>
</dbReference>
<comment type="caution">
    <text evidence="3">The sequence shown here is derived from an EMBL/GenBank/DDBJ whole genome shotgun (WGS) entry which is preliminary data.</text>
</comment>
<organism evidence="3 4">
    <name type="scientific">Pelotalea chapellei</name>
    <dbReference type="NCBI Taxonomy" id="44671"/>
    <lineage>
        <taxon>Bacteria</taxon>
        <taxon>Pseudomonadati</taxon>
        <taxon>Thermodesulfobacteriota</taxon>
        <taxon>Desulfuromonadia</taxon>
        <taxon>Geobacterales</taxon>
        <taxon>Geobacteraceae</taxon>
        <taxon>Pelotalea</taxon>
    </lineage>
</organism>
<proteinExistence type="predicted"/>
<dbReference type="InterPro" id="IPR011707">
    <property type="entry name" value="Cu-oxidase-like_N"/>
</dbReference>
<dbReference type="InterPro" id="IPR008972">
    <property type="entry name" value="Cupredoxin"/>
</dbReference>
<sequence>MSINRRQFLKIASSGMAAVAVGAAGGYNLFWRDGEAMAATPTLILSMEAALMEMSDKVQLPVWVFQKGGDVPRCPGIAIFSVEGDKIDIKITNNLTVRHAFFIPGVVDSGDILPGQTVTVSFNAPAAGTYMYYDNSNAPMNRVMGLHGPLVVLPRIPFTPYTNPPTSMQNLFNDLGRTSHFPGSPWDPARNWFWFLNSFDPIKNAAAAASPSMSASSFTNGYLSQYFTISGKSGFFSSHDHNIRLSGNVGQPCLVRCMNAGLITHSYHLHGNHAYQLTNSDFDKGTTVVSDNLRMLDAWPLAPLQGKDMLVPFIQPPDIPKSKWPPVQEKFPLDFPMHCHTEPSQTAAGGNYPHGLLTHFIITGPINSADGVVQVTKAEVRLKFGKLSISGVSSQPVGTILEVRAGSGASDTIIGTTTVKSGGTWAFTGRALKTLVNRSLSVTTQGGGPQRLDVRPVMR</sequence>
<evidence type="ECO:0000313" key="3">
    <source>
        <dbReference type="EMBL" id="MBT1073205.1"/>
    </source>
</evidence>
<evidence type="ECO:0000259" key="2">
    <source>
        <dbReference type="Pfam" id="PF07732"/>
    </source>
</evidence>
<dbReference type="PROSITE" id="PS51318">
    <property type="entry name" value="TAT"/>
    <property type="match status" value="1"/>
</dbReference>
<keyword evidence="4" id="KW-1185">Reference proteome</keyword>
<name>A0ABS5UBZ1_9BACT</name>
<dbReference type="InterPro" id="IPR006311">
    <property type="entry name" value="TAT_signal"/>
</dbReference>
<dbReference type="Pfam" id="PF07732">
    <property type="entry name" value="Cu-oxidase_3"/>
    <property type="match status" value="1"/>
</dbReference>
<evidence type="ECO:0000313" key="4">
    <source>
        <dbReference type="Proteomes" id="UP000784128"/>
    </source>
</evidence>
<dbReference type="Gene3D" id="2.60.40.420">
    <property type="entry name" value="Cupredoxins - blue copper proteins"/>
    <property type="match status" value="1"/>
</dbReference>
<dbReference type="RefSeq" id="WP_214301013.1">
    <property type="nucleotide sequence ID" value="NZ_JAHDYS010000018.1"/>
</dbReference>
<reference evidence="3 4" key="1">
    <citation type="submission" date="2021-05" db="EMBL/GenBank/DDBJ databases">
        <title>The draft genome of Geobacter chapellei DSM 13688.</title>
        <authorList>
            <person name="Xu Z."/>
            <person name="Masuda Y."/>
            <person name="Itoh H."/>
            <person name="Senoo K."/>
        </authorList>
    </citation>
    <scope>NUCLEOTIDE SEQUENCE [LARGE SCALE GENOMIC DNA]</scope>
    <source>
        <strain evidence="3 4">DSM 13688</strain>
    </source>
</reference>